<dbReference type="Pfam" id="PF12706">
    <property type="entry name" value="Lactamase_B_2"/>
    <property type="match status" value="1"/>
</dbReference>
<sequence>MTTRRDLFALSGAALAATAFAAHAQEAPATGNAGIKITQIRNATLHIDYAGTRFLVDPMLSERHAWPGFEGTVNSEERNPLVHLPFPVEDIVDVDAVIVAHLHEDHWDAATRKLMPKTLPLFVQNDADAGTVRAQGFTDVRILGATSRFNGVQLIKTGGRHGTDAAYAVAGARLGDVCGVVFKHPGMKTVYLAGDTIWNDDVAAALATHKPEIAILNTGDARLIGIDDGIIMGTADVLSVHQAAPETILVATHMEAVNHCILTRAQLRAFARDKGFADKLLAPGDGEALIV</sequence>
<keyword evidence="1" id="KW-0378">Hydrolase</keyword>
<proteinExistence type="predicted"/>
<dbReference type="InterPro" id="IPR050114">
    <property type="entry name" value="UPF0173_UPF0282_UlaG_hydrolase"/>
</dbReference>
<feature type="signal peptide" evidence="2">
    <location>
        <begin position="1"/>
        <end position="24"/>
    </location>
</feature>
<dbReference type="InterPro" id="IPR036866">
    <property type="entry name" value="RibonucZ/Hydroxyglut_hydro"/>
</dbReference>
<dbReference type="InterPro" id="IPR001279">
    <property type="entry name" value="Metallo-B-lactamas"/>
</dbReference>
<dbReference type="Gene3D" id="3.60.15.10">
    <property type="entry name" value="Ribonuclease Z/Hydroxyacylglutathione hydrolase-like"/>
    <property type="match status" value="1"/>
</dbReference>
<dbReference type="InterPro" id="IPR006311">
    <property type="entry name" value="TAT_signal"/>
</dbReference>
<dbReference type="AlphaFoldDB" id="A0A397PC53"/>
<dbReference type="PANTHER" id="PTHR43546:SF9">
    <property type="entry name" value="L-ASCORBATE-6-PHOSPHATE LACTONASE ULAG-RELATED"/>
    <property type="match status" value="1"/>
</dbReference>
<evidence type="ECO:0000313" key="4">
    <source>
        <dbReference type="EMBL" id="RIA47160.1"/>
    </source>
</evidence>
<evidence type="ECO:0000259" key="3">
    <source>
        <dbReference type="Pfam" id="PF12706"/>
    </source>
</evidence>
<dbReference type="PANTHER" id="PTHR43546">
    <property type="entry name" value="UPF0173 METAL-DEPENDENT HYDROLASE MJ1163-RELATED"/>
    <property type="match status" value="1"/>
</dbReference>
<accession>A0A397PC53</accession>
<gene>
    <name evidence="4" type="ORF">DFR49_1729</name>
</gene>
<reference evidence="4 5" key="1">
    <citation type="submission" date="2018-08" db="EMBL/GenBank/DDBJ databases">
        <title>Genomic Encyclopedia of Type Strains, Phase IV (KMG-IV): sequencing the most valuable type-strain genomes for metagenomic binning, comparative biology and taxonomic classification.</title>
        <authorList>
            <person name="Goeker M."/>
        </authorList>
    </citation>
    <scope>NUCLEOTIDE SEQUENCE [LARGE SCALE GENOMIC DNA]</scope>
    <source>
        <strain evidence="4 5">DSM 25527</strain>
    </source>
</reference>
<dbReference type="Proteomes" id="UP000266568">
    <property type="component" value="Unassembled WGS sequence"/>
</dbReference>
<protein>
    <submittedName>
        <fullName evidence="4">L-ascorbate metabolism protein UlaG (Beta-lactamase superfamily)</fullName>
    </submittedName>
</protein>
<dbReference type="GO" id="GO:0016787">
    <property type="term" value="F:hydrolase activity"/>
    <property type="evidence" value="ECO:0007669"/>
    <property type="project" value="UniProtKB-KW"/>
</dbReference>
<evidence type="ECO:0000256" key="1">
    <source>
        <dbReference type="ARBA" id="ARBA00022801"/>
    </source>
</evidence>
<name>A0A397PC53_9SPHN</name>
<evidence type="ECO:0000313" key="5">
    <source>
        <dbReference type="Proteomes" id="UP000266568"/>
    </source>
</evidence>
<evidence type="ECO:0000256" key="2">
    <source>
        <dbReference type="SAM" id="SignalP"/>
    </source>
</evidence>
<feature type="chain" id="PRO_5017415501" evidence="2">
    <location>
        <begin position="25"/>
        <end position="291"/>
    </location>
</feature>
<keyword evidence="5" id="KW-1185">Reference proteome</keyword>
<feature type="domain" description="Metallo-beta-lactamase" evidence="3">
    <location>
        <begin position="52"/>
        <end position="254"/>
    </location>
</feature>
<dbReference type="PROSITE" id="PS51318">
    <property type="entry name" value="TAT"/>
    <property type="match status" value="1"/>
</dbReference>
<comment type="caution">
    <text evidence="4">The sequence shown here is derived from an EMBL/GenBank/DDBJ whole genome shotgun (WGS) entry which is preliminary data.</text>
</comment>
<organism evidence="4 5">
    <name type="scientific">Hephaestia caeni</name>
    <dbReference type="NCBI Taxonomy" id="645617"/>
    <lineage>
        <taxon>Bacteria</taxon>
        <taxon>Pseudomonadati</taxon>
        <taxon>Pseudomonadota</taxon>
        <taxon>Alphaproteobacteria</taxon>
        <taxon>Sphingomonadales</taxon>
        <taxon>Sphingomonadaceae</taxon>
        <taxon>Hephaestia</taxon>
    </lineage>
</organism>
<dbReference type="EMBL" id="QXDC01000002">
    <property type="protein sequence ID" value="RIA47160.1"/>
    <property type="molecule type" value="Genomic_DNA"/>
</dbReference>
<dbReference type="SUPFAM" id="SSF56281">
    <property type="entry name" value="Metallo-hydrolase/oxidoreductase"/>
    <property type="match status" value="1"/>
</dbReference>
<keyword evidence="2" id="KW-0732">Signal</keyword>